<dbReference type="AlphaFoldDB" id="A0A135V9I3"/>
<organism evidence="1 2">
    <name type="scientific">Colletotrichum salicis</name>
    <dbReference type="NCBI Taxonomy" id="1209931"/>
    <lineage>
        <taxon>Eukaryota</taxon>
        <taxon>Fungi</taxon>
        <taxon>Dikarya</taxon>
        <taxon>Ascomycota</taxon>
        <taxon>Pezizomycotina</taxon>
        <taxon>Sordariomycetes</taxon>
        <taxon>Hypocreomycetidae</taxon>
        <taxon>Glomerellales</taxon>
        <taxon>Glomerellaceae</taxon>
        <taxon>Colletotrichum</taxon>
        <taxon>Colletotrichum acutatum species complex</taxon>
    </lineage>
</organism>
<sequence length="278" mass="31244">MEREQLAVSLDGLRVIADATFRLTFSFAKSESRSKSEIRSVADEMQDIAGLLHRLSLLVSGLGENEDQSSDVNTTPTPLISCRRTLERLEGSLRRRTHESDGDGHEQKKHTNLRWPFTTAWTAGPLNELGDHKQTISRGLCEDLVEELLQILSKGKSAVVISDEDCVSEASTDFLQSTGHYSGSIYKVFNCFLRVREADYIKIQQRYKHFRIQSDFFKTNNSKLGLVREDHTFGSQLLQAAGEGCGRTAFTGALVRETFQQRRPSTIVLPIYSEILGN</sequence>
<reference evidence="1 2" key="1">
    <citation type="submission" date="2014-02" db="EMBL/GenBank/DDBJ databases">
        <title>The genome sequence of Colletotrichum salicis CBS 607.94.</title>
        <authorList>
            <person name="Baroncelli R."/>
            <person name="Thon M.R."/>
        </authorList>
    </citation>
    <scope>NUCLEOTIDE SEQUENCE [LARGE SCALE GENOMIC DNA]</scope>
    <source>
        <strain evidence="1 2">CBS 607.94</strain>
    </source>
</reference>
<dbReference type="Proteomes" id="UP000070121">
    <property type="component" value="Unassembled WGS sequence"/>
</dbReference>
<accession>A0A135V9I3</accession>
<proteinExistence type="predicted"/>
<protein>
    <recommendedName>
        <fullName evidence="3">Fungal N-terminal domain-containing protein</fullName>
    </recommendedName>
</protein>
<dbReference type="EMBL" id="JFFI01000132">
    <property type="protein sequence ID" value="KXH69308.1"/>
    <property type="molecule type" value="Genomic_DNA"/>
</dbReference>
<evidence type="ECO:0000313" key="1">
    <source>
        <dbReference type="EMBL" id="KXH69308.1"/>
    </source>
</evidence>
<dbReference type="OrthoDB" id="194358at2759"/>
<evidence type="ECO:0008006" key="3">
    <source>
        <dbReference type="Google" id="ProtNLM"/>
    </source>
</evidence>
<gene>
    <name evidence="1" type="ORF">CSAL01_09741</name>
</gene>
<keyword evidence="2" id="KW-1185">Reference proteome</keyword>
<comment type="caution">
    <text evidence="1">The sequence shown here is derived from an EMBL/GenBank/DDBJ whole genome shotgun (WGS) entry which is preliminary data.</text>
</comment>
<dbReference type="STRING" id="1209931.A0A135V9I3"/>
<name>A0A135V9I3_9PEZI</name>
<evidence type="ECO:0000313" key="2">
    <source>
        <dbReference type="Proteomes" id="UP000070121"/>
    </source>
</evidence>